<proteinExistence type="predicted"/>
<dbReference type="InterPro" id="IPR019734">
    <property type="entry name" value="TPR_rpt"/>
</dbReference>
<dbReference type="SUPFAM" id="SSF110997">
    <property type="entry name" value="Sporulation related repeat"/>
    <property type="match status" value="1"/>
</dbReference>
<feature type="signal peptide" evidence="2">
    <location>
        <begin position="1"/>
        <end position="25"/>
    </location>
</feature>
<sequence length="435" mass="45090">MQRTNNPTRTAGQALCSAMAVALLAGCAGQTPFAGGSKASVAGELGVAGSEIAIARAEKHVARSPDSASARTELAQAYLTAGRFDSAATTFEDAVALGGDNARIGLGMALAYIGAGRNAEAFAVLGRWRDQISASDFGLAVALSGQPAMGVAVLTDAVRAGDANAKTRQNLAYAYALNGQWTQARLIASQDVPADQLDARLTEWAAKARPEASRERVAGLIGAPLRFDPGQPAALALGGHAGDAQLAQAQMPAPAKELPPVRFGQGAEVTEVPTPAAPSAASLAVAAKEPAPEPATVFISKPVFQKAAKSESMFQATFERMSTEKIAAKAKPAGRTHLVQLGSFQSRESAERAWSVFVKRDPALKNHSMRITQAEVNGRRYYRVAAEGFDRASAHSMCASVKRRGDGCLAYSELQPLPGALNPAGGSAGATLRAR</sequence>
<name>A0A916TUJ4_9SPHN</name>
<dbReference type="PROSITE" id="PS51724">
    <property type="entry name" value="SPOR"/>
    <property type="match status" value="1"/>
</dbReference>
<dbReference type="Proteomes" id="UP000608154">
    <property type="component" value="Unassembled WGS sequence"/>
</dbReference>
<reference evidence="4" key="1">
    <citation type="journal article" date="2014" name="Int. J. Syst. Evol. Microbiol.">
        <title>Complete genome sequence of Corynebacterium casei LMG S-19264T (=DSM 44701T), isolated from a smear-ripened cheese.</title>
        <authorList>
            <consortium name="US DOE Joint Genome Institute (JGI-PGF)"/>
            <person name="Walter F."/>
            <person name="Albersmeier A."/>
            <person name="Kalinowski J."/>
            <person name="Ruckert C."/>
        </authorList>
    </citation>
    <scope>NUCLEOTIDE SEQUENCE</scope>
    <source>
        <strain evidence="4">CGMCC 1.15095</strain>
    </source>
</reference>
<dbReference type="EMBL" id="BMHK01000020">
    <property type="protein sequence ID" value="GGC08060.1"/>
    <property type="molecule type" value="Genomic_DNA"/>
</dbReference>
<evidence type="ECO:0000259" key="3">
    <source>
        <dbReference type="PROSITE" id="PS51724"/>
    </source>
</evidence>
<keyword evidence="5" id="KW-1185">Reference proteome</keyword>
<gene>
    <name evidence="4" type="ORF">GCM10011494_28390</name>
</gene>
<feature type="repeat" description="TPR" evidence="1">
    <location>
        <begin position="68"/>
        <end position="101"/>
    </location>
</feature>
<feature type="chain" id="PRO_5037872062" description="SPOR domain-containing protein" evidence="2">
    <location>
        <begin position="26"/>
        <end position="435"/>
    </location>
</feature>
<dbReference type="PROSITE" id="PS51257">
    <property type="entry name" value="PROKAR_LIPOPROTEIN"/>
    <property type="match status" value="1"/>
</dbReference>
<evidence type="ECO:0000313" key="5">
    <source>
        <dbReference type="Proteomes" id="UP000608154"/>
    </source>
</evidence>
<evidence type="ECO:0000256" key="2">
    <source>
        <dbReference type="SAM" id="SignalP"/>
    </source>
</evidence>
<keyword evidence="2" id="KW-0732">Signal</keyword>
<keyword evidence="1" id="KW-0802">TPR repeat</keyword>
<dbReference type="GO" id="GO:0042834">
    <property type="term" value="F:peptidoglycan binding"/>
    <property type="evidence" value="ECO:0007669"/>
    <property type="project" value="InterPro"/>
</dbReference>
<dbReference type="AlphaFoldDB" id="A0A916TUJ4"/>
<dbReference type="PROSITE" id="PS50005">
    <property type="entry name" value="TPR"/>
    <property type="match status" value="1"/>
</dbReference>
<dbReference type="Gene3D" id="1.25.40.10">
    <property type="entry name" value="Tetratricopeptide repeat domain"/>
    <property type="match status" value="1"/>
</dbReference>
<organism evidence="4 5">
    <name type="scientific">Novosphingobium endophyticum</name>
    <dbReference type="NCBI Taxonomy" id="1955250"/>
    <lineage>
        <taxon>Bacteria</taxon>
        <taxon>Pseudomonadati</taxon>
        <taxon>Pseudomonadota</taxon>
        <taxon>Alphaproteobacteria</taxon>
        <taxon>Sphingomonadales</taxon>
        <taxon>Sphingomonadaceae</taxon>
        <taxon>Novosphingobium</taxon>
    </lineage>
</organism>
<dbReference type="Gene3D" id="3.30.70.1070">
    <property type="entry name" value="Sporulation related repeat"/>
    <property type="match status" value="1"/>
</dbReference>
<protein>
    <recommendedName>
        <fullName evidence="3">SPOR domain-containing protein</fullName>
    </recommendedName>
</protein>
<dbReference type="RefSeq" id="WP_188772206.1">
    <property type="nucleotide sequence ID" value="NZ_BMHK01000020.1"/>
</dbReference>
<accession>A0A916TUJ4</accession>
<evidence type="ECO:0000313" key="4">
    <source>
        <dbReference type="EMBL" id="GGC08060.1"/>
    </source>
</evidence>
<evidence type="ECO:0000256" key="1">
    <source>
        <dbReference type="PROSITE-ProRule" id="PRU00339"/>
    </source>
</evidence>
<dbReference type="InterPro" id="IPR011990">
    <property type="entry name" value="TPR-like_helical_dom_sf"/>
</dbReference>
<dbReference type="InterPro" id="IPR036680">
    <property type="entry name" value="SPOR-like_sf"/>
</dbReference>
<dbReference type="Pfam" id="PF05036">
    <property type="entry name" value="SPOR"/>
    <property type="match status" value="1"/>
</dbReference>
<reference evidence="4" key="2">
    <citation type="submission" date="2020-09" db="EMBL/GenBank/DDBJ databases">
        <authorList>
            <person name="Sun Q."/>
            <person name="Zhou Y."/>
        </authorList>
    </citation>
    <scope>NUCLEOTIDE SEQUENCE</scope>
    <source>
        <strain evidence="4">CGMCC 1.15095</strain>
    </source>
</reference>
<dbReference type="SUPFAM" id="SSF48452">
    <property type="entry name" value="TPR-like"/>
    <property type="match status" value="1"/>
</dbReference>
<feature type="domain" description="SPOR" evidence="3">
    <location>
        <begin position="331"/>
        <end position="416"/>
    </location>
</feature>
<dbReference type="InterPro" id="IPR007730">
    <property type="entry name" value="SPOR-like_dom"/>
</dbReference>
<comment type="caution">
    <text evidence="4">The sequence shown here is derived from an EMBL/GenBank/DDBJ whole genome shotgun (WGS) entry which is preliminary data.</text>
</comment>
<dbReference type="Pfam" id="PF14559">
    <property type="entry name" value="TPR_19"/>
    <property type="match status" value="1"/>
</dbReference>